<organism evidence="1">
    <name type="scientific">marine sediment metagenome</name>
    <dbReference type="NCBI Taxonomy" id="412755"/>
    <lineage>
        <taxon>unclassified sequences</taxon>
        <taxon>metagenomes</taxon>
        <taxon>ecological metagenomes</taxon>
    </lineage>
</organism>
<sequence>DDPVPQNRELILKEQVGRVKGNIMLINEARAEQGLEPIDGGDEMLVDNRLIPISAVGVTPPTPEEEEEQVMTFSKKVTDKIREMLG</sequence>
<gene>
    <name evidence="1" type="ORF">S03H2_44106</name>
</gene>
<proteinExistence type="predicted"/>
<feature type="non-terminal residue" evidence="1">
    <location>
        <position position="1"/>
    </location>
</feature>
<comment type="caution">
    <text evidence="1">The sequence shown here is derived from an EMBL/GenBank/DDBJ whole genome shotgun (WGS) entry which is preliminary data.</text>
</comment>
<evidence type="ECO:0000313" key="1">
    <source>
        <dbReference type="EMBL" id="GAH75146.1"/>
    </source>
</evidence>
<accession>X1HYB1</accession>
<reference evidence="1" key="1">
    <citation type="journal article" date="2014" name="Front. Microbiol.">
        <title>High frequency of phylogenetically diverse reductive dehalogenase-homologous genes in deep subseafloor sedimentary metagenomes.</title>
        <authorList>
            <person name="Kawai M."/>
            <person name="Futagami T."/>
            <person name="Toyoda A."/>
            <person name="Takaki Y."/>
            <person name="Nishi S."/>
            <person name="Hori S."/>
            <person name="Arai W."/>
            <person name="Tsubouchi T."/>
            <person name="Morono Y."/>
            <person name="Uchiyama I."/>
            <person name="Ito T."/>
            <person name="Fujiyama A."/>
            <person name="Inagaki F."/>
            <person name="Takami H."/>
        </authorList>
    </citation>
    <scope>NUCLEOTIDE SEQUENCE</scope>
    <source>
        <strain evidence="1">Expedition CK06-06</strain>
    </source>
</reference>
<name>X1HYB1_9ZZZZ</name>
<dbReference type="EMBL" id="BARU01027553">
    <property type="protein sequence ID" value="GAH75146.1"/>
    <property type="molecule type" value="Genomic_DNA"/>
</dbReference>
<dbReference type="AlphaFoldDB" id="X1HYB1"/>
<protein>
    <submittedName>
        <fullName evidence="1">Uncharacterized protein</fullName>
    </submittedName>
</protein>